<dbReference type="InterPro" id="IPR037284">
    <property type="entry name" value="SUF_FeS_clus_asmbl_SufBD_sf"/>
</dbReference>
<protein>
    <recommendedName>
        <fullName evidence="2">SUF system FeS cluster assembly SufBD core domain-containing protein</fullName>
    </recommendedName>
</protein>
<dbReference type="PANTHER" id="PTHR30508">
    <property type="entry name" value="FES CLUSTER ASSEMBLY PROTEIN SUF"/>
    <property type="match status" value="1"/>
</dbReference>
<sequence>MSFQPVNRITEELLNVVSDWQKFPKGAAYNIRQDSQCAGRQSTENIEIRPKSGGSGLDIIVKAGTKGESCYIPACITKNDVDDLVYNDFYIGEDADVTIVAGCGVHTDGHGESRHNGIHRFFMEKNAKALYLEKHYGTGDASVAASRRIIDPETQCELAEGAYLEMDTSQLEGIATTNRKTSAKLEAGARLVIKENILTEADSTASTDFYVELNGDNCGVDLVSRSVAKDDSHQEYHSVIVGNAPSTGHSECDAIIVGNGKVDALPELRANNGDAMLIHEAAIGKIAGEQIVKLQTLGLTEEEAEARIIEGFLS</sequence>
<proteinExistence type="inferred from homology"/>
<keyword evidence="4" id="KW-1185">Reference proteome</keyword>
<dbReference type="InterPro" id="IPR000825">
    <property type="entry name" value="SUF_FeS_clus_asmbl_SufBD_core"/>
</dbReference>
<dbReference type="OrthoDB" id="9782689at2"/>
<dbReference type="SUPFAM" id="SSF101960">
    <property type="entry name" value="Stabilizer of iron transporter SufD"/>
    <property type="match status" value="1"/>
</dbReference>
<dbReference type="RefSeq" id="WP_091791219.1">
    <property type="nucleotide sequence ID" value="NZ_FNAF01000002.1"/>
</dbReference>
<dbReference type="Pfam" id="PF01458">
    <property type="entry name" value="SUFBD_core"/>
    <property type="match status" value="1"/>
</dbReference>
<name>A0A1G6TT31_PEPNI</name>
<reference evidence="3 4" key="1">
    <citation type="submission" date="2016-10" db="EMBL/GenBank/DDBJ databases">
        <authorList>
            <person name="de Groot N.N."/>
        </authorList>
    </citation>
    <scope>NUCLEOTIDE SEQUENCE [LARGE SCALE GENOMIC DNA]</scope>
    <source>
        <strain evidence="3 4">DSM 20475</strain>
    </source>
</reference>
<gene>
    <name evidence="3" type="ORF">SAMN04489866_102215</name>
</gene>
<evidence type="ECO:0000313" key="4">
    <source>
        <dbReference type="Proteomes" id="UP000198995"/>
    </source>
</evidence>
<comment type="similarity">
    <text evidence="1">Belongs to the iron-sulfur cluster assembly SufBD family.</text>
</comment>
<dbReference type="AlphaFoldDB" id="A0A1G6TT31"/>
<dbReference type="PANTHER" id="PTHR30508:SF1">
    <property type="entry name" value="UPF0051 PROTEIN ABCI8, CHLOROPLASTIC-RELATED"/>
    <property type="match status" value="1"/>
</dbReference>
<evidence type="ECO:0000259" key="2">
    <source>
        <dbReference type="Pfam" id="PF01458"/>
    </source>
</evidence>
<feature type="domain" description="SUF system FeS cluster assembly SufBD core" evidence="2">
    <location>
        <begin position="91"/>
        <end position="312"/>
    </location>
</feature>
<dbReference type="GO" id="GO:0016226">
    <property type="term" value="P:iron-sulfur cluster assembly"/>
    <property type="evidence" value="ECO:0007669"/>
    <property type="project" value="InterPro"/>
</dbReference>
<dbReference type="Proteomes" id="UP000198995">
    <property type="component" value="Unassembled WGS sequence"/>
</dbReference>
<evidence type="ECO:0000256" key="1">
    <source>
        <dbReference type="ARBA" id="ARBA00043967"/>
    </source>
</evidence>
<accession>A0A1G6TT31</accession>
<organism evidence="3 4">
    <name type="scientific">Peptococcus niger</name>
    <dbReference type="NCBI Taxonomy" id="2741"/>
    <lineage>
        <taxon>Bacteria</taxon>
        <taxon>Bacillati</taxon>
        <taxon>Bacillota</taxon>
        <taxon>Clostridia</taxon>
        <taxon>Eubacteriales</taxon>
        <taxon>Peptococcaceae</taxon>
        <taxon>Peptococcus</taxon>
    </lineage>
</organism>
<dbReference type="InterPro" id="IPR055346">
    <property type="entry name" value="Fe-S_cluster_assembly_SufBD"/>
</dbReference>
<dbReference type="EMBL" id="FNAF01000002">
    <property type="protein sequence ID" value="SDD31547.1"/>
    <property type="molecule type" value="Genomic_DNA"/>
</dbReference>
<evidence type="ECO:0000313" key="3">
    <source>
        <dbReference type="EMBL" id="SDD31547.1"/>
    </source>
</evidence>
<dbReference type="STRING" id="2741.SAMN04489866_102215"/>